<dbReference type="PROSITE" id="PS51192">
    <property type="entry name" value="HELICASE_ATP_BIND_1"/>
    <property type="match status" value="1"/>
</dbReference>
<keyword evidence="3" id="KW-0347">Helicase</keyword>
<protein>
    <submittedName>
        <fullName evidence="3">DEAD/DEAH box helicase</fullName>
    </submittedName>
</protein>
<accession>A0A6C2D5P8</accession>
<dbReference type="SUPFAM" id="SSF52540">
    <property type="entry name" value="P-loop containing nucleoside triphosphate hydrolases"/>
    <property type="match status" value="2"/>
</dbReference>
<feature type="compositionally biased region" description="Basic and acidic residues" evidence="1">
    <location>
        <begin position="1"/>
        <end position="18"/>
    </location>
</feature>
<keyword evidence="3" id="KW-0378">Hydrolase</keyword>
<dbReference type="Pfam" id="PF13307">
    <property type="entry name" value="Helicase_C_2"/>
    <property type="match status" value="1"/>
</dbReference>
<reference evidence="3 4" key="1">
    <citation type="submission" date="2019-01" db="EMBL/GenBank/DDBJ databases">
        <title>Zoogloea oleivorans genome sequencing and assembly.</title>
        <authorList>
            <person name="Tancsics A."/>
            <person name="Farkas M."/>
            <person name="Kriszt B."/>
            <person name="Maroti G."/>
            <person name="Horvath B."/>
        </authorList>
    </citation>
    <scope>NUCLEOTIDE SEQUENCE [LARGE SCALE GENOMIC DNA]</scope>
    <source>
        <strain evidence="3 4">Buc</strain>
    </source>
</reference>
<name>A0A6C2D5P8_9RHOO</name>
<keyword evidence="3" id="KW-0067">ATP-binding</keyword>
<dbReference type="GO" id="GO:0016818">
    <property type="term" value="F:hydrolase activity, acting on acid anhydrides, in phosphorus-containing anhydrides"/>
    <property type="evidence" value="ECO:0007669"/>
    <property type="project" value="InterPro"/>
</dbReference>
<dbReference type="GO" id="GO:0004386">
    <property type="term" value="F:helicase activity"/>
    <property type="evidence" value="ECO:0007669"/>
    <property type="project" value="UniProtKB-KW"/>
</dbReference>
<evidence type="ECO:0000256" key="1">
    <source>
        <dbReference type="SAM" id="MobiDB-lite"/>
    </source>
</evidence>
<comment type="caution">
    <text evidence="3">The sequence shown here is derived from an EMBL/GenBank/DDBJ whole genome shotgun (WGS) entry which is preliminary data.</text>
</comment>
<evidence type="ECO:0000313" key="3">
    <source>
        <dbReference type="EMBL" id="TYC60935.1"/>
    </source>
</evidence>
<dbReference type="OrthoDB" id="366844at2"/>
<dbReference type="AlphaFoldDB" id="A0A6C2D5P8"/>
<sequence length="839" mass="94879">MVDFKKRLTGKKTERPTDPVKLYDTLDRAHDKGPLRPAQASVLQDWLACHREQRDVIVKLHTGQGKTLIGLLMLQSQLNSGKGPALYLCPDNFLIEQTIEQAKQFGIGTCQANNELPDEFLNSDKILVTSVQKLFNGLTKFGLHHKSIRVGTMLMDDAHACADTIREACRIRIPKDEPAYDAIKALFASDLEQQGIGTYADVSNGKRDALLQVPYWAWIERASDVANILAAHTERKSVKFAWPLLKDILEFCQCVVSGVAIEIEPRIPPLMAFGSYSNAAHRIFMSATVTDDAFLIKGLQLKPETILHPLTYAKESWSGEKMVLLPSLIHEELNRERIVKGYAAPKPKRQFGVVALATAFARVKDWQSYGATVSDKDSVSAVIEGLRDGEYEKTVVLVNRYDGIDLPDDTCRILIFDGKPYSESLVDLYEEACRPDSVATLMRTVRTVEQGMGRSVRGEKDYSVVIIIGADLTRLVRDKASRIFLSSQISRQIEIGLEIAEMAKQDIESGDTPSVAFQALVRQCLSRDEDWKAFYVEQMDKVRPSGANEKVLRMYAAELAAEQTYLDGNYAGAAEMLQKALDNKQVDKQDQGWYLQEIARYQYRGNRTESRRLQLAAHKANRLLLKPPEGVTVAKLTVVSQGRIERIAAWVSKFDNYEQLDIAVSEILGRLAFGVKADKFEQALDEISRGIGFAGERPDKEWKEGPDNLWALDDSQYILWECKDEVEITRSEINKREAEQMNRSSAWFSKHYSGMQVKRILIHPTHTVASAASFTHDVEAMREQELRQFVKRVRDFFKSFESLNFRDLSIPHLQMLVNQHGLDVQTLLTQTTKKLRNLK</sequence>
<gene>
    <name evidence="3" type="ORF">ETQ85_05980</name>
</gene>
<dbReference type="Gene3D" id="3.40.50.300">
    <property type="entry name" value="P-loop containing nucleotide triphosphate hydrolases"/>
    <property type="match status" value="2"/>
</dbReference>
<dbReference type="InterPro" id="IPR006555">
    <property type="entry name" value="ATP-dep_Helicase_C"/>
</dbReference>
<evidence type="ECO:0000259" key="2">
    <source>
        <dbReference type="PROSITE" id="PS51192"/>
    </source>
</evidence>
<dbReference type="Pfam" id="PF04851">
    <property type="entry name" value="ResIII"/>
    <property type="match status" value="1"/>
</dbReference>
<dbReference type="SMART" id="SM00491">
    <property type="entry name" value="HELICc2"/>
    <property type="match status" value="1"/>
</dbReference>
<keyword evidence="3" id="KW-0547">Nucleotide-binding</keyword>
<feature type="domain" description="Helicase ATP-binding" evidence="2">
    <location>
        <begin position="47"/>
        <end position="307"/>
    </location>
</feature>
<keyword evidence="4" id="KW-1185">Reference proteome</keyword>
<dbReference type="EMBL" id="SDKK01000004">
    <property type="protein sequence ID" value="TYC60935.1"/>
    <property type="molecule type" value="Genomic_DNA"/>
</dbReference>
<proteinExistence type="predicted"/>
<dbReference type="InterPro" id="IPR006935">
    <property type="entry name" value="Helicase/UvrB_N"/>
</dbReference>
<dbReference type="Proteomes" id="UP000389128">
    <property type="component" value="Unassembled WGS sequence"/>
</dbReference>
<dbReference type="GO" id="GO:0005524">
    <property type="term" value="F:ATP binding"/>
    <property type="evidence" value="ECO:0007669"/>
    <property type="project" value="InterPro"/>
</dbReference>
<feature type="region of interest" description="Disordered" evidence="1">
    <location>
        <begin position="1"/>
        <end position="20"/>
    </location>
</feature>
<dbReference type="SMART" id="SM00487">
    <property type="entry name" value="DEXDc"/>
    <property type="match status" value="1"/>
</dbReference>
<dbReference type="GO" id="GO:0006139">
    <property type="term" value="P:nucleobase-containing compound metabolic process"/>
    <property type="evidence" value="ECO:0007669"/>
    <property type="project" value="InterPro"/>
</dbReference>
<organism evidence="3 4">
    <name type="scientific">Zoogloea oleivorans</name>
    <dbReference type="NCBI Taxonomy" id="1552750"/>
    <lineage>
        <taxon>Bacteria</taxon>
        <taxon>Pseudomonadati</taxon>
        <taxon>Pseudomonadota</taxon>
        <taxon>Betaproteobacteria</taxon>
        <taxon>Rhodocyclales</taxon>
        <taxon>Zoogloeaceae</taxon>
        <taxon>Zoogloea</taxon>
    </lineage>
</organism>
<evidence type="ECO:0000313" key="4">
    <source>
        <dbReference type="Proteomes" id="UP000389128"/>
    </source>
</evidence>
<dbReference type="RefSeq" id="WP_148578137.1">
    <property type="nucleotide sequence ID" value="NZ_SDKK01000004.1"/>
</dbReference>
<dbReference type="InterPro" id="IPR027417">
    <property type="entry name" value="P-loop_NTPase"/>
</dbReference>
<dbReference type="GO" id="GO:0003677">
    <property type="term" value="F:DNA binding"/>
    <property type="evidence" value="ECO:0007669"/>
    <property type="project" value="InterPro"/>
</dbReference>
<dbReference type="InterPro" id="IPR014001">
    <property type="entry name" value="Helicase_ATP-bd"/>
</dbReference>